<organism evidence="2 3">
    <name type="scientific">Centaurea solstitialis</name>
    <name type="common">yellow star-thistle</name>
    <dbReference type="NCBI Taxonomy" id="347529"/>
    <lineage>
        <taxon>Eukaryota</taxon>
        <taxon>Viridiplantae</taxon>
        <taxon>Streptophyta</taxon>
        <taxon>Embryophyta</taxon>
        <taxon>Tracheophyta</taxon>
        <taxon>Spermatophyta</taxon>
        <taxon>Magnoliopsida</taxon>
        <taxon>eudicotyledons</taxon>
        <taxon>Gunneridae</taxon>
        <taxon>Pentapetalae</taxon>
        <taxon>asterids</taxon>
        <taxon>campanulids</taxon>
        <taxon>Asterales</taxon>
        <taxon>Asteraceae</taxon>
        <taxon>Carduoideae</taxon>
        <taxon>Cardueae</taxon>
        <taxon>Centaureinae</taxon>
        <taxon>Centaurea</taxon>
    </lineage>
</organism>
<evidence type="ECO:0000259" key="1">
    <source>
        <dbReference type="Pfam" id="PF13966"/>
    </source>
</evidence>
<dbReference type="EMBL" id="JARYMX010000008">
    <property type="protein sequence ID" value="KAJ9538487.1"/>
    <property type="molecule type" value="Genomic_DNA"/>
</dbReference>
<accession>A0AA38VXE1</accession>
<gene>
    <name evidence="2" type="ORF">OSB04_031220</name>
</gene>
<proteinExistence type="predicted"/>
<feature type="domain" description="Reverse transcriptase zinc-binding" evidence="1">
    <location>
        <begin position="78"/>
        <end position="162"/>
    </location>
</feature>
<dbReference type="AlphaFoldDB" id="A0AA38VXE1"/>
<protein>
    <recommendedName>
        <fullName evidence="1">Reverse transcriptase zinc-binding domain-containing protein</fullName>
    </recommendedName>
</protein>
<dbReference type="PANTHER" id="PTHR33116:SF84">
    <property type="entry name" value="RNA-DIRECTED DNA POLYMERASE"/>
    <property type="match status" value="1"/>
</dbReference>
<reference evidence="2" key="1">
    <citation type="submission" date="2023-03" db="EMBL/GenBank/DDBJ databases">
        <title>Chromosome-scale reference genome and RAD-based genetic map of yellow starthistle (Centaurea solstitialis) reveal putative structural variation and QTLs associated with invader traits.</title>
        <authorList>
            <person name="Reatini B."/>
            <person name="Cang F.A."/>
            <person name="Jiang Q."/>
            <person name="Mckibben M.T.W."/>
            <person name="Barker M.S."/>
            <person name="Rieseberg L.H."/>
            <person name="Dlugosch K.M."/>
        </authorList>
    </citation>
    <scope>NUCLEOTIDE SEQUENCE</scope>
    <source>
        <strain evidence="2">CAN-66</strain>
        <tissue evidence="2">Leaf</tissue>
    </source>
</reference>
<sequence length="318" mass="36680">MWIPCGPLSKLVPYRRFSSMGFSLTTTARDLILATGGAWPNNWMEICMNLHGCQTPALNDAVGDDVCWRSPQGSLGTFSVTDAYKDLSGHLATVEWAREVWFKGRIPKHAFGVWVACHGRLPTQDRLHWKHDPPDLKCPLCNLFADSHDHLFFMCDFSLEVWRTIKRDTRLYGFAERWQEISDNLVHGRGPKKREQKLALQATLYCIWRERNRRLFNNKSSSTSLVIKEVREVVLLRMAWVTFDDGLGSVCVFEFYVHSRCFLVKFHTLSIDLTQSHDNNLVSHDLKSLEPWPMVMNIMSFSRGAHDRISIRSGSDLY</sequence>
<dbReference type="InterPro" id="IPR026960">
    <property type="entry name" value="RVT-Znf"/>
</dbReference>
<name>A0AA38VXE1_9ASTR</name>
<dbReference type="PANTHER" id="PTHR33116">
    <property type="entry name" value="REVERSE TRANSCRIPTASE ZINC-BINDING DOMAIN-CONTAINING PROTEIN-RELATED-RELATED"/>
    <property type="match status" value="1"/>
</dbReference>
<dbReference type="Pfam" id="PF13966">
    <property type="entry name" value="zf-RVT"/>
    <property type="match status" value="1"/>
</dbReference>
<dbReference type="Proteomes" id="UP001172457">
    <property type="component" value="Chromosome 8"/>
</dbReference>
<evidence type="ECO:0000313" key="2">
    <source>
        <dbReference type="EMBL" id="KAJ9538487.1"/>
    </source>
</evidence>
<comment type="caution">
    <text evidence="2">The sequence shown here is derived from an EMBL/GenBank/DDBJ whole genome shotgun (WGS) entry which is preliminary data.</text>
</comment>
<keyword evidence="3" id="KW-1185">Reference proteome</keyword>
<evidence type="ECO:0000313" key="3">
    <source>
        <dbReference type="Proteomes" id="UP001172457"/>
    </source>
</evidence>